<organism evidence="10 11">
    <name type="scientific">Candidatus Fokinia crypta</name>
    <dbReference type="NCBI Taxonomy" id="1920990"/>
    <lineage>
        <taxon>Bacteria</taxon>
        <taxon>Pseudomonadati</taxon>
        <taxon>Pseudomonadota</taxon>
        <taxon>Alphaproteobacteria</taxon>
        <taxon>Rickettsiales</taxon>
        <taxon>Candidatus Midichloriaceae</taxon>
        <taxon>Candidatus Fokinia</taxon>
    </lineage>
</organism>
<protein>
    <recommendedName>
        <fullName evidence="8">7-carboxy-7-deazaguanine synthase</fullName>
        <shortName evidence="8">CDG synthase</shortName>
        <ecNumber evidence="8">4.3.99.3</ecNumber>
    </recommendedName>
    <alternativeName>
        <fullName evidence="8">Queuosine biosynthesis protein QueE</fullName>
    </alternativeName>
</protein>
<feature type="binding site" evidence="8">
    <location>
        <position position="55"/>
    </location>
    <ligand>
        <name>Mg(2+)</name>
        <dbReference type="ChEBI" id="CHEBI:18420"/>
    </ligand>
</feature>
<dbReference type="SFLD" id="SFLDS00029">
    <property type="entry name" value="Radical_SAM"/>
    <property type="match status" value="1"/>
</dbReference>
<comment type="cofactor">
    <cofactor evidence="8">
        <name>S-adenosyl-L-methionine</name>
        <dbReference type="ChEBI" id="CHEBI:59789"/>
    </cofactor>
    <text evidence="8">Binds 1 S-adenosyl-L-methionine per subunit.</text>
</comment>
<reference evidence="10" key="1">
    <citation type="submission" date="2022-10" db="EMBL/GenBank/DDBJ databases">
        <title>Host association and intracellularity evolved multiple times independently in the Rickettsiales.</title>
        <authorList>
            <person name="Castelli M."/>
            <person name="Nardi T."/>
            <person name="Gammuto L."/>
            <person name="Bellinzona G."/>
            <person name="Sabaneyeva E."/>
            <person name="Potekhin A."/>
            <person name="Serra V."/>
            <person name="Petroni G."/>
            <person name="Sassera D."/>
        </authorList>
    </citation>
    <scope>NUCLEOTIDE SEQUENCE [LARGE SCALE GENOMIC DNA]</scope>
    <source>
        <strain evidence="10">US_Bl 11III1</strain>
    </source>
</reference>
<name>A0ABZ0USA1_9RICK</name>
<keyword evidence="7 8" id="KW-0456">Lyase</keyword>
<comment type="function">
    <text evidence="8">Catalyzes the complex heterocyclic radical-mediated conversion of 6-carboxy-5,6,7,8-tetrahydropterin (CPH4) to 7-carboxy-7-deazaguanine (CDG), a step common to the biosynthetic pathways of all 7-deazapurine-containing compounds.</text>
</comment>
<dbReference type="InterPro" id="IPR024924">
    <property type="entry name" value="7-CO-7-deazaguanine_synth-like"/>
</dbReference>
<dbReference type="PROSITE" id="PS51918">
    <property type="entry name" value="RADICAL_SAM"/>
    <property type="match status" value="1"/>
</dbReference>
<dbReference type="PIRSF" id="PIRSF000370">
    <property type="entry name" value="QueE"/>
    <property type="match status" value="1"/>
</dbReference>
<keyword evidence="1 8" id="KW-0004">4Fe-4S</keyword>
<dbReference type="PANTHER" id="PTHR42836">
    <property type="entry name" value="7-CARBOXY-7-DEAZAGUANINE SYNTHASE"/>
    <property type="match status" value="1"/>
</dbReference>
<sequence length="233" mass="26479">MFGENEKLSIENKDGRQLKVTEIFSTIQGEGPNAGRVAIFIRLSGCNLACSFCDTKFDRYTQLTIQNILKKVLHERSKITSFTDGKTLPSIDKILVVITGGEPFRQNIGALCEILQENGFEVQIETNGTLYFKIPDNTTIVCSPKITNKVYHPIREDVLQKTIALKFIISCHLEGYDDIQEIGQQAFNIPVYVQPMDEYDLKKNKRNIDKTIKIAMKHNAIVSIQLHKVMDIR</sequence>
<feature type="binding site" evidence="8">
    <location>
        <begin position="52"/>
        <end position="54"/>
    </location>
    <ligand>
        <name>S-adenosyl-L-methionine</name>
        <dbReference type="ChEBI" id="CHEBI:59789"/>
    </ligand>
</feature>
<feature type="binding site" evidence="8">
    <location>
        <position position="101"/>
    </location>
    <ligand>
        <name>S-adenosyl-L-methionine</name>
        <dbReference type="ChEBI" id="CHEBI:59789"/>
    </ligand>
</feature>
<feature type="binding site" evidence="8">
    <location>
        <position position="53"/>
    </location>
    <ligand>
        <name>[4Fe-4S] cluster</name>
        <dbReference type="ChEBI" id="CHEBI:49883"/>
        <note>4Fe-4S-S-AdoMet</note>
    </ligand>
</feature>
<dbReference type="PANTHER" id="PTHR42836:SF1">
    <property type="entry name" value="7-CARBOXY-7-DEAZAGUANINE SYNTHASE"/>
    <property type="match status" value="1"/>
</dbReference>
<evidence type="ECO:0000256" key="4">
    <source>
        <dbReference type="ARBA" id="ARBA00022842"/>
    </source>
</evidence>
<evidence type="ECO:0000313" key="10">
    <source>
        <dbReference type="EMBL" id="WPX98028.1"/>
    </source>
</evidence>
<evidence type="ECO:0000256" key="6">
    <source>
        <dbReference type="ARBA" id="ARBA00023014"/>
    </source>
</evidence>
<comment type="catalytic activity">
    <reaction evidence="8">
        <text>6-carboxy-5,6,7,8-tetrahydropterin + H(+) = 7-carboxy-7-carbaguanine + NH4(+)</text>
        <dbReference type="Rhea" id="RHEA:27974"/>
        <dbReference type="ChEBI" id="CHEBI:15378"/>
        <dbReference type="ChEBI" id="CHEBI:28938"/>
        <dbReference type="ChEBI" id="CHEBI:61032"/>
        <dbReference type="ChEBI" id="CHEBI:61036"/>
        <dbReference type="EC" id="4.3.99.3"/>
    </reaction>
</comment>
<dbReference type="EMBL" id="CP110343">
    <property type="protein sequence ID" value="WPX98028.1"/>
    <property type="molecule type" value="Genomic_DNA"/>
</dbReference>
<dbReference type="EC" id="4.3.99.3" evidence="8"/>
<dbReference type="CDD" id="cd01335">
    <property type="entry name" value="Radical_SAM"/>
    <property type="match status" value="1"/>
</dbReference>
<dbReference type="InterPro" id="IPR013785">
    <property type="entry name" value="Aldolase_TIM"/>
</dbReference>
<keyword evidence="4 8" id="KW-0460">Magnesium</keyword>
<keyword evidence="6 8" id="KW-0411">Iron-sulfur</keyword>
<dbReference type="Pfam" id="PF04055">
    <property type="entry name" value="Radical_SAM"/>
    <property type="match status" value="1"/>
</dbReference>
<feature type="binding site" evidence="8">
    <location>
        <position position="99"/>
    </location>
    <ligand>
        <name>substrate</name>
    </ligand>
</feature>
<evidence type="ECO:0000256" key="3">
    <source>
        <dbReference type="ARBA" id="ARBA00022723"/>
    </source>
</evidence>
<feature type="binding site" evidence="8">
    <location>
        <begin position="27"/>
        <end position="29"/>
    </location>
    <ligand>
        <name>substrate</name>
    </ligand>
</feature>
<keyword evidence="5 8" id="KW-0408">Iron</keyword>
<evidence type="ECO:0000256" key="2">
    <source>
        <dbReference type="ARBA" id="ARBA00022691"/>
    </source>
</evidence>
<comment type="cofactor">
    <cofactor evidence="8">
        <name>Mg(2+)</name>
        <dbReference type="ChEBI" id="CHEBI:18420"/>
    </cofactor>
</comment>
<dbReference type="InterPro" id="IPR058240">
    <property type="entry name" value="rSAM_sf"/>
</dbReference>
<comment type="similarity">
    <text evidence="8">Belongs to the radical SAM superfamily. 7-carboxy-7-deazaguanine synthase family.</text>
</comment>
<dbReference type="RefSeq" id="WP_323722005.1">
    <property type="nucleotide sequence ID" value="NZ_CP110343.1"/>
</dbReference>
<keyword evidence="3 8" id="KW-0479">Metal-binding</keyword>
<dbReference type="Gene3D" id="3.20.20.70">
    <property type="entry name" value="Aldolase class I"/>
    <property type="match status" value="1"/>
</dbReference>
<dbReference type="HAMAP" id="MF_00917">
    <property type="entry name" value="QueE"/>
    <property type="match status" value="1"/>
</dbReference>
<comment type="pathway">
    <text evidence="8">Purine metabolism; 7-cyano-7-deazaguanine biosynthesis.</text>
</comment>
<feature type="binding site" evidence="8">
    <location>
        <position position="42"/>
    </location>
    <ligand>
        <name>substrate</name>
    </ligand>
</feature>
<dbReference type="Proteomes" id="UP001325140">
    <property type="component" value="Chromosome"/>
</dbReference>
<evidence type="ECO:0000313" key="11">
    <source>
        <dbReference type="Proteomes" id="UP001325140"/>
    </source>
</evidence>
<feature type="binding site" evidence="8">
    <location>
        <position position="50"/>
    </location>
    <ligand>
        <name>[4Fe-4S] cluster</name>
        <dbReference type="ChEBI" id="CHEBI:49883"/>
        <note>4Fe-4S-S-AdoMet</note>
    </ligand>
</feature>
<feature type="binding site" evidence="8">
    <location>
        <begin position="143"/>
        <end position="145"/>
    </location>
    <ligand>
        <name>S-adenosyl-L-methionine</name>
        <dbReference type="ChEBI" id="CHEBI:59789"/>
    </ligand>
</feature>
<keyword evidence="11" id="KW-1185">Reference proteome</keyword>
<feature type="binding site" evidence="8">
    <location>
        <position position="46"/>
    </location>
    <ligand>
        <name>[4Fe-4S] cluster</name>
        <dbReference type="ChEBI" id="CHEBI:49883"/>
        <note>4Fe-4S-S-AdoMet</note>
    </ligand>
</feature>
<comment type="caution">
    <text evidence="8">Lacks conserved residue(s) required for the propagation of feature annotation.</text>
</comment>
<evidence type="ECO:0000256" key="1">
    <source>
        <dbReference type="ARBA" id="ARBA00022485"/>
    </source>
</evidence>
<keyword evidence="8" id="KW-0671">Queuosine biosynthesis</keyword>
<evidence type="ECO:0000256" key="7">
    <source>
        <dbReference type="ARBA" id="ARBA00023239"/>
    </source>
</evidence>
<evidence type="ECO:0000256" key="8">
    <source>
        <dbReference type="HAMAP-Rule" id="MF_00917"/>
    </source>
</evidence>
<comment type="cofactor">
    <cofactor evidence="8">
        <name>[4Fe-4S] cluster</name>
        <dbReference type="ChEBI" id="CHEBI:49883"/>
    </cofactor>
    <text evidence="8">Binds 1 [4Fe-4S] cluster. The cluster is coordinated with 3 cysteines and an exchangeable S-adenosyl-L-methionine.</text>
</comment>
<feature type="binding site" evidence="8">
    <location>
        <begin position="194"/>
        <end position="197"/>
    </location>
    <ligand>
        <name>S-adenosyl-L-methionine</name>
        <dbReference type="ChEBI" id="CHEBI:59789"/>
    </ligand>
</feature>
<evidence type="ECO:0000259" key="9">
    <source>
        <dbReference type="PROSITE" id="PS51918"/>
    </source>
</evidence>
<proteinExistence type="inferred from homology"/>
<comment type="subunit">
    <text evidence="8">Homodimer.</text>
</comment>
<feature type="domain" description="Radical SAM core" evidence="9">
    <location>
        <begin position="33"/>
        <end position="233"/>
    </location>
</feature>
<accession>A0ABZ0USA1</accession>
<dbReference type="SUPFAM" id="SSF102114">
    <property type="entry name" value="Radical SAM enzymes"/>
    <property type="match status" value="1"/>
</dbReference>
<gene>
    <name evidence="8" type="primary">queE</name>
    <name evidence="10" type="ORF">Fokcrypt_00556</name>
</gene>
<dbReference type="InterPro" id="IPR007197">
    <property type="entry name" value="rSAM"/>
</dbReference>
<evidence type="ECO:0000256" key="5">
    <source>
        <dbReference type="ARBA" id="ARBA00023004"/>
    </source>
</evidence>
<keyword evidence="2 8" id="KW-0949">S-adenosyl-L-methionine</keyword>